<sequence>MRCHYMEVSRIMQQQLKITRERLDAAKYLFDGGFYKDSVSRAYYSMYHAAMAILTLRDIKARGSSSVLRVLGLYMLQEEDMGHYYASALKFAKEEQKKGDYDIFAEIGEEEAETIMGDAEKFLKRVEELVGQIDEGDTDG</sequence>
<dbReference type="Proteomes" id="UP000248329">
    <property type="component" value="Unassembled WGS sequence"/>
</dbReference>
<dbReference type="EMBL" id="PQXF01000018">
    <property type="protein sequence ID" value="PXF60212.1"/>
    <property type="molecule type" value="Genomic_DNA"/>
</dbReference>
<reference evidence="1" key="1">
    <citation type="submission" date="2018-01" db="EMBL/GenBank/DDBJ databases">
        <authorList>
            <person name="Krukenberg V."/>
        </authorList>
    </citation>
    <scope>NUCLEOTIDE SEQUENCE</scope>
    <source>
        <strain evidence="1">E20ANME2</strain>
    </source>
</reference>
<accession>A0AC61L1N7</accession>
<name>A0AC61L1N7_9EURY</name>
<proteinExistence type="predicted"/>
<protein>
    <submittedName>
        <fullName evidence="1">HEPN domain-containing protein</fullName>
    </submittedName>
</protein>
<evidence type="ECO:0000313" key="1">
    <source>
        <dbReference type="EMBL" id="PXF60212.1"/>
    </source>
</evidence>
<evidence type="ECO:0000313" key="2">
    <source>
        <dbReference type="Proteomes" id="UP000248329"/>
    </source>
</evidence>
<organism evidence="1 2">
    <name type="scientific">Candidatus Methanogaster sp</name>
    <dbReference type="NCBI Taxonomy" id="3386292"/>
    <lineage>
        <taxon>Archaea</taxon>
        <taxon>Methanobacteriati</taxon>
        <taxon>Methanobacteriota</taxon>
        <taxon>Stenosarchaea group</taxon>
        <taxon>Methanomicrobia</taxon>
        <taxon>Methanosarcinales</taxon>
        <taxon>ANME-2 cluster</taxon>
        <taxon>Candidatus Methanogasteraceae</taxon>
        <taxon>Candidatus Methanogaster</taxon>
    </lineage>
</organism>
<gene>
    <name evidence="1" type="ORF">C4B59_09640</name>
</gene>
<comment type="caution">
    <text evidence="1">The sequence shown here is derived from an EMBL/GenBank/DDBJ whole genome shotgun (WGS) entry which is preliminary data.</text>
</comment>